<accession>A0A6P6FFN3</accession>
<evidence type="ECO:0000256" key="5">
    <source>
        <dbReference type="ARBA" id="ARBA00023055"/>
    </source>
</evidence>
<evidence type="ECO:0000313" key="13">
    <source>
        <dbReference type="RefSeq" id="XP_024225409.1"/>
    </source>
</evidence>
<dbReference type="RefSeq" id="XP_024225409.1">
    <property type="nucleotide sequence ID" value="XM_024369641.2"/>
</dbReference>
<dbReference type="Pfam" id="PF09172">
    <property type="entry name" value="Vit_open_b-sht"/>
    <property type="match status" value="1"/>
</dbReference>
<dbReference type="PROSITE" id="PS51233">
    <property type="entry name" value="VWFD"/>
    <property type="match status" value="1"/>
</dbReference>
<evidence type="ECO:0000256" key="9">
    <source>
        <dbReference type="SAM" id="Phobius"/>
    </source>
</evidence>
<organism evidence="12 13">
    <name type="scientific">Bombus impatiens</name>
    <name type="common">Bumblebee</name>
    <dbReference type="NCBI Taxonomy" id="132113"/>
    <lineage>
        <taxon>Eukaryota</taxon>
        <taxon>Metazoa</taxon>
        <taxon>Ecdysozoa</taxon>
        <taxon>Arthropoda</taxon>
        <taxon>Hexapoda</taxon>
        <taxon>Insecta</taxon>
        <taxon>Pterygota</taxon>
        <taxon>Neoptera</taxon>
        <taxon>Endopterygota</taxon>
        <taxon>Hymenoptera</taxon>
        <taxon>Apocrita</taxon>
        <taxon>Aculeata</taxon>
        <taxon>Apoidea</taxon>
        <taxon>Anthophila</taxon>
        <taxon>Apidae</taxon>
        <taxon>Bombus</taxon>
        <taxon>Pyrobombus</taxon>
    </lineage>
</organism>
<dbReference type="InterPro" id="IPR009454">
    <property type="entry name" value="Lipid_transpt_open_b-sht"/>
</dbReference>
<dbReference type="CTD" id="43827"/>
<dbReference type="GO" id="GO:0005576">
    <property type="term" value="C:extracellular region"/>
    <property type="evidence" value="ECO:0007669"/>
    <property type="project" value="UniProtKB-SubCell"/>
</dbReference>
<feature type="domain" description="VWFD" evidence="11">
    <location>
        <begin position="2883"/>
        <end position="3048"/>
    </location>
</feature>
<comment type="caution">
    <text evidence="7">Lacks conserved residue(s) required for the propagation of feature annotation.</text>
</comment>
<dbReference type="SUPFAM" id="SSF48431">
    <property type="entry name" value="Lipovitellin-phosvitin complex, superhelical domain"/>
    <property type="match status" value="1"/>
</dbReference>
<evidence type="ECO:0000256" key="3">
    <source>
        <dbReference type="ARBA" id="ARBA00022525"/>
    </source>
</evidence>
<keyword evidence="9" id="KW-0812">Transmembrane</keyword>
<dbReference type="Gene3D" id="2.30.230.10">
    <property type="entry name" value="Lipovitellin, beta-sheet shell regions, chain A"/>
    <property type="match status" value="1"/>
</dbReference>
<evidence type="ECO:0000259" key="11">
    <source>
        <dbReference type="PROSITE" id="PS51233"/>
    </source>
</evidence>
<dbReference type="InterPro" id="IPR015816">
    <property type="entry name" value="Vitellinogen_b-sht_N"/>
</dbReference>
<dbReference type="InterPro" id="IPR011030">
    <property type="entry name" value="Lipovitellin_superhlx_dom"/>
</dbReference>
<keyword evidence="9" id="KW-1133">Transmembrane helix</keyword>
<dbReference type="InterPro" id="IPR015817">
    <property type="entry name" value="Vitellinogen_open_b-sht_sub1"/>
</dbReference>
<dbReference type="OrthoDB" id="6484170at2759"/>
<dbReference type="PANTHER" id="PTHR23345">
    <property type="entry name" value="VITELLOGENIN-RELATED"/>
    <property type="match status" value="1"/>
</dbReference>
<dbReference type="InterPro" id="IPR001747">
    <property type="entry name" value="Vitellogenin_N"/>
</dbReference>
<proteinExistence type="predicted"/>
<dbReference type="Pfam" id="PF00094">
    <property type="entry name" value="VWD"/>
    <property type="match status" value="1"/>
</dbReference>
<name>A0A6P6FFN3_BOMIM</name>
<dbReference type="SMART" id="SM01169">
    <property type="entry name" value="DUF1943"/>
    <property type="match status" value="1"/>
</dbReference>
<dbReference type="SMART" id="SM00638">
    <property type="entry name" value="LPD_N"/>
    <property type="match status" value="1"/>
</dbReference>
<evidence type="ECO:0000256" key="7">
    <source>
        <dbReference type="PROSITE-ProRule" id="PRU00557"/>
    </source>
</evidence>
<evidence type="ECO:0000256" key="8">
    <source>
        <dbReference type="SAM" id="Coils"/>
    </source>
</evidence>
<reference evidence="13" key="1">
    <citation type="submission" date="2025-08" db="UniProtKB">
        <authorList>
            <consortium name="RefSeq"/>
        </authorList>
    </citation>
    <scope>IDENTIFICATION</scope>
</reference>
<keyword evidence="8" id="KW-0175">Coiled coil</keyword>
<feature type="transmembrane region" description="Helical" evidence="9">
    <location>
        <begin position="34"/>
        <end position="56"/>
    </location>
</feature>
<dbReference type="Proteomes" id="UP000515180">
    <property type="component" value="Unplaced"/>
</dbReference>
<evidence type="ECO:0000256" key="2">
    <source>
        <dbReference type="ARBA" id="ARBA00022448"/>
    </source>
</evidence>
<dbReference type="InterPro" id="IPR015255">
    <property type="entry name" value="Vitellinogen_open_b-sht"/>
</dbReference>
<gene>
    <name evidence="13" type="primary">LOC100747495</name>
</gene>
<dbReference type="InterPro" id="IPR001846">
    <property type="entry name" value="VWF_type-D"/>
</dbReference>
<dbReference type="PROSITE" id="PS51211">
    <property type="entry name" value="VITELLOGENIN"/>
    <property type="match status" value="1"/>
</dbReference>
<evidence type="ECO:0000256" key="1">
    <source>
        <dbReference type="ARBA" id="ARBA00004613"/>
    </source>
</evidence>
<feature type="disulfide bond" evidence="7">
    <location>
        <begin position="499"/>
        <end position="504"/>
    </location>
</feature>
<feature type="coiled-coil region" evidence="8">
    <location>
        <begin position="2612"/>
        <end position="2639"/>
    </location>
</feature>
<dbReference type="SUPFAM" id="SSF56968">
    <property type="entry name" value="Lipovitellin-phosvitin complex, beta-sheet shell regions"/>
    <property type="match status" value="2"/>
</dbReference>
<keyword evidence="6" id="KW-0325">Glycoprotein</keyword>
<evidence type="ECO:0000256" key="4">
    <source>
        <dbReference type="ARBA" id="ARBA00022729"/>
    </source>
</evidence>
<dbReference type="SMART" id="SM00216">
    <property type="entry name" value="VWD"/>
    <property type="match status" value="1"/>
</dbReference>
<dbReference type="Gene3D" id="2.20.80.10">
    <property type="entry name" value="Lipovitellin-phosvitin complex, chain A, domain 4"/>
    <property type="match status" value="1"/>
</dbReference>
<comment type="subcellular location">
    <subcellularLocation>
        <location evidence="1">Secreted</location>
    </subcellularLocation>
</comment>
<evidence type="ECO:0000313" key="12">
    <source>
        <dbReference type="Proteomes" id="UP000515180"/>
    </source>
</evidence>
<keyword evidence="5" id="KW-0445">Lipid transport</keyword>
<sequence length="3455" mass="385228">MEHTRTVCQCPAAWSSGKVREGGRKSIKARTKKSVHAFVVFLPWSHLLCPRLIYIVRQCETYLPTRTTIMGHPPRLRKATLVCLLFLFVVTESASKSGCTVGCRGMHPKKAYQEGHTYVYNLEGTSVTSVTSAQGDATLKLAATVELSVKPDCVHQLRLKNVQINGAPPSTPDVEQFPIQFNYHDGHIDTQLCTDSADSQASLNIKRAAVSMFQSAVMQDNGVTTRHETDVMGTCPTEFNFRKEGDSLIVNKNRNLAMCAFRENVDQALVSGSMDTAAGWKSSPVLGSQQSIEQRFKRGILTKAVSKEVYNLVPFSHGSAGAKTIVETTLTLKNEKSDNPTAEVSQPKSIIFEAPHPVLKSSPEAINNALKAAKTEVASRRTVRPEAAAKFADLVKVLRLSNKNDILSVYRTVRSDKNDQKLLLDALFQTGSGEAAEVGIELMKSKDLSTVQTLLFYASLTIIRHVHLPSVSAITTLLDQPNLPRLGYLGVGQVIGKYCQVHSCDNVPEVKQAVHKIREKVGNGKTKTREQENIVVSALKALGNTQFLDDATLQKLANIGADKNVRNRVRVAAIEALPTRCTMKWKNILFKVLADREEDSEIRIKSYLSMVACPCPHTANLLKEVLDKETVNQVGSFIQSHLRNLRASTDPSKLNAKNHLGLIKPRTKFPEDFRKFSFNNELSYKMDSLGIGSTLENNVIYSQNSFVPRSTNLNMTMELFGRNFNFLELNTRVENLDRVIEHYFGPKGKVWEVLDDLNTESTNTATSLGKYIKERYEKIRPKRDVKQAELDKFAKNVHLRNNEVDQELDVDLSAKLFGVELAHLSYQGDTHKLNPKAIIDKIFDSLEKGFGVVKDLDYDFENCLQFLDSDLVYPTGLGSALSLGLTGTSALRLKTGGKLDLKAILNDPKNAEFKLLTEASVSVNIVGNMLVKAPGAESGMKIVTTLHSATSNELIASVLDGHGIDIHYSIPEKTQEIINVESEVLLSSGAKGNEYVAPKFAKGKEHSGCFEQLASILGLTICGKVSYPYQDLGTVIQKPLFPLSGPAKFAITLNNPQINKYHFKLDLNIKDEKKRSFELLLDNESSGSNKRLALIVETGVEPNRYIKAALDTPIKKASVEAVLKNTPKERTVSVTILHDQVEYYGIIGVIASGSKYKPVLEYKVPEHVVKLAGPGKLTPYKYNLEGTIDVSDYEGGQKYVFEKVAFVIGGAKVIVVDGNLAWTPTSINVDTVISQESNRNIVFKLDGKKSNDDYKLSVSAIPNDPNSAFNLNWEFNREPNEMGQKLVFIYGPDPKSETNRLSLTQKVVYKLDPKDLLWSVYSELTYPVINLKLKYDGKLTRKSVNTDIEVKYKLFKYGTELSAKRDTEKPGDYEVELEVEFMENSIEVKGKRIILDGHKSQFTNSLEMKPGGKYSADGMVIHDIGKNNVNLQLDGHLNLNGVKVKVDTGLEANPQLLNSVIEMKVDGATYINFQLKTKHSPNPSGTLSVNLKNYLTANGHYSYKGGQGDANLNVDIPKINRKIKATGTLTVSGSQHVGNLELLYDAEKDPSKRLKVSTVSDITKTSVDTKNVIEFLKYKLEANAKGQLQGTLQDGQLQLEADVTLPNGRHLVYKGKRNSAKKENKYDIRVSSELADYEQKGGPSRKFIYDTNIQDLDLVAITFKGNANLKYINKDGKDVRLTWSGKNVEQADKGKLRELSIKLDGANIPKKLQVQLGCVHDANTGTYNVESSVGDDFSLASKVNLRHGNNVDKPYRADCDLEMKLPSEKLQNLKLELSSSMLDSDEADIMKATDNVKLTYNNDHKIELNSEIELKGLNKDMEGPSEGQGRLTLDIVNLPRIQLSSNYKYNPTPEKKTAMVNLDGQFGEKAISFRSDNEYLPTVAIVNIKAKANLLHEKLRNVDLQLAYKRLKEENKLTIDSKAVADGNKYTLNGEMQYLDTSSLFHVTSACPNGKTEIFSKFQKLNEKEYKGEWIVDTPKGFAKADAHVDLESIDNFVINANFDSDKIKHRKIHAEIANKPTPKNGKLITMAVTSDGKNIVTGSTNYKRRDEDGKIVVEGNGSMKVGDDTRSSSFKYTRQQLSQEKDGEVGVAIVLNVNFEPSAIVGELKLSNKELHVFNSYCEQNKDCAQFKLQSIMNVEQKKLLKHQVTVEVDLKKFNVPVEFGLKTRTELKNPIFDHKTNLYLHSSKDKTEYTYQLYIHPKEAASIVSLPSREVAAIFTYDLPKTKQTASYKVDASLYLDRKNKPSDKTSLSVNGDINIDKNSMSLNGETKFSYPTQSKDMVVKGNVHCNKEQQLLNANLDIDVFAKKSQKITIAVNVQNQELPEGRNLTSSVEVNSRGQQLKLDLKSHLTISTKQIGFGNFFTYNDVKQKPKTLGALFSADTSHVYLFVTLPDKELIKDDWKLDISKNKQKIYRELSLLGEAPRVMSYEGNNLNPFKFEAYFKGNPKVKFSVNGQVVLGQLAEIHGNAIINGAKKELFHGLVHLDEKQFLKPDFGFNKENVAELVEINKNKILELVKKLKDVDDYALNQVKAEGTDFIEHLKKAQPNMKPLLDYYQTELNKIKDELNADESIKEIQATLICWYHFAAISWDIVNKYFGVLVTAITEMMKEIAKGLDKLQEQLTNITANLKEAIKSICPKLKQSYEKIFHQAMDILETLAKLANIYLNAILDLINQHQKEINDTIGLVSGIVQDSAKVVLIALEQAKRSVEEFYTLLMNELKALPVYEVLKEKLEDLKNFEIPQTILVPIEELCRVTKSILPTAELQHLVDSICQYVFKHIKQEKVDEANELKKIYSQLSSAIQSVLTLLQKQSSWGNLLSFVQVQPLDFTLLSRFPGISAIQSSVVNLLRNRELPTPLDLYRAYRPTAHLKDLIPPFSKSGVVTHGGHFFTFDGRHLSLPGTCTYVLAQDMQDGNFSVIANFNEGNLVSITVTELKESITLKSNGNILMNNKPAEFPTSTKNLHAYLFPPFSNIKSDYGVRVTCSNKSPMICVVHVSGFYLGKLRGILGDGNNEPYDDFTLPSGKITESGSEFGNAYKLKGECPEATAMDHKNHAPICTDYFTSSNSPLKSCFNIVNPVLYREACDHATAVNTPNGACIIATAYHYACYEQGVMSTQLPASCVNCKVGANEIEVGDTFSVIVPKKEADIVFVVEQQTPNDKIYKEMIVPLMSEVREELKQQGITDVHIGLIGFSENMKWPQHYTLNGDTNIDGEVKNMKFHEKKPAVTWQEAKTGDTEKRLNYLRQKLDVELGTFKLTDAYETAIRYPFRPGAAKAVIAVIANPCEKSPFPISLQHLRLLLGHKIYRDLGLTYYHVSYPEELLVSGKPLKNIVGYDQDSVYTFADSKKKPLTGNTDMKSNLSPAINDVCADFAVSSGGAAFSSNNFLDAKPNQKKQFIQVAARRVVDGLINLELQKDCSCNYQYGMVGRPQCKIIGRKEVPRHAKGGAKAG</sequence>
<evidence type="ECO:0000256" key="6">
    <source>
        <dbReference type="ARBA" id="ARBA00023180"/>
    </source>
</evidence>
<dbReference type="Gene3D" id="1.25.10.20">
    <property type="entry name" value="Vitellinogen, superhelical"/>
    <property type="match status" value="1"/>
</dbReference>
<keyword evidence="9" id="KW-0472">Membrane</keyword>
<dbReference type="Gene3D" id="2.20.50.20">
    <property type="entry name" value="Lipovitellin. Chain A, domain 3"/>
    <property type="match status" value="1"/>
</dbReference>
<protein>
    <submittedName>
        <fullName evidence="13">Apolipophorins isoform X1</fullName>
    </submittedName>
</protein>
<keyword evidence="3" id="KW-0964">Secreted</keyword>
<keyword evidence="2" id="KW-0813">Transport</keyword>
<dbReference type="GeneID" id="100747495"/>
<evidence type="ECO:0000259" key="10">
    <source>
        <dbReference type="PROSITE" id="PS51211"/>
    </source>
</evidence>
<dbReference type="GO" id="GO:0005319">
    <property type="term" value="F:lipid transporter activity"/>
    <property type="evidence" value="ECO:0007669"/>
    <property type="project" value="InterPro"/>
</dbReference>
<dbReference type="PANTHER" id="PTHR23345:SF36">
    <property type="entry name" value="APOLIPOPHORINS"/>
    <property type="match status" value="1"/>
</dbReference>
<dbReference type="Pfam" id="PF06448">
    <property type="entry name" value="DUF1081"/>
    <property type="match status" value="1"/>
</dbReference>
<keyword evidence="4" id="KW-0732">Signal</keyword>
<keyword evidence="7" id="KW-1015">Disulfide bond</keyword>
<dbReference type="InterPro" id="IPR050733">
    <property type="entry name" value="Vitellogenin/Apolipophorin"/>
</dbReference>
<feature type="domain" description="Vitellogenin" evidence="10">
    <location>
        <begin position="112"/>
        <end position="711"/>
    </location>
</feature>
<dbReference type="Pfam" id="PF01347">
    <property type="entry name" value="Vitellogenin_N"/>
    <property type="match status" value="1"/>
</dbReference>
<dbReference type="InterPro" id="IPR015819">
    <property type="entry name" value="Lipid_transp_b-sht_shell"/>
</dbReference>
<keyword evidence="12" id="KW-1185">Reference proteome</keyword>